<dbReference type="RefSeq" id="WP_169209706.1">
    <property type="nucleotide sequence ID" value="NZ_JAATNW010000002.1"/>
</dbReference>
<gene>
    <name evidence="1" type="ORF">HCJ96_03750</name>
</gene>
<reference evidence="1 2" key="1">
    <citation type="submission" date="2020-03" db="EMBL/GenBank/DDBJ databases">
        <title>Alteromonas ponticola sp. nov., isolated from seawater.</title>
        <authorList>
            <person name="Yoon J.-H."/>
            <person name="Kim Y.-O."/>
        </authorList>
    </citation>
    <scope>NUCLEOTIDE SEQUENCE [LARGE SCALE GENOMIC DNA]</scope>
    <source>
        <strain evidence="1 2">MYP5</strain>
    </source>
</reference>
<evidence type="ECO:0000313" key="1">
    <source>
        <dbReference type="EMBL" id="NMH59135.1"/>
    </source>
</evidence>
<dbReference type="EMBL" id="JAATNW010000002">
    <property type="protein sequence ID" value="NMH59135.1"/>
    <property type="molecule type" value="Genomic_DNA"/>
</dbReference>
<evidence type="ECO:0000313" key="2">
    <source>
        <dbReference type="Proteomes" id="UP000709336"/>
    </source>
</evidence>
<comment type="caution">
    <text evidence="1">The sequence shown here is derived from an EMBL/GenBank/DDBJ whole genome shotgun (WGS) entry which is preliminary data.</text>
</comment>
<name>A0ABX1QY29_9ALTE</name>
<proteinExistence type="predicted"/>
<protein>
    <submittedName>
        <fullName evidence="1">Uncharacterized protein</fullName>
    </submittedName>
</protein>
<accession>A0ABX1QY29</accession>
<keyword evidence="2" id="KW-1185">Reference proteome</keyword>
<sequence>MLLDSKSSSSSPSAAEERLSKIPTMVSEISRKISDFRRRYRALVDNAEVFFCHYLEEYQSLESLKSKINKFQDQVDRIVKYQKETGRYPLIKGQPSTQRYLSRITAKQGMYEDEYRVLEGQLNSARNQRYETLDHLTDEILDLLDGHQIFSQFLGTIALSTPSPEDKVRHIRNEKYKPIYITALTIALFEEVRYRGSFTSDFLNERLKQVFTSEAKMSLMATKGETVTSTNMFRNPMSAETKLAYREKILKPLAKAALLQSIGMHSPPAKALLGKDRYRVLDQLERKKLIAIVEKKTTDFLKLGIGIPVIRYESREHKESFEREEQSQLDFMLKTLSALKESNSELGDLLRIPMTYASFLLSTKKEFDYKEIYRAYGVLEEGMHRKTYRPEYVQYFLEMVGRFPLGSGIYFVQEDSGEIERAIVSSLYPQHVDEPICKQITRRQIQFLCQKEIIVTRQTNFYFEKTRNESHYDKDYLKARYKDEFTWNAAELWEFQIPAIEFWKRDGSRKRNGTFNPDSY</sequence>
<dbReference type="Proteomes" id="UP000709336">
    <property type="component" value="Unassembled WGS sequence"/>
</dbReference>
<organism evidence="1 2">
    <name type="scientific">Alteromonas ponticola</name>
    <dbReference type="NCBI Taxonomy" id="2720613"/>
    <lineage>
        <taxon>Bacteria</taxon>
        <taxon>Pseudomonadati</taxon>
        <taxon>Pseudomonadota</taxon>
        <taxon>Gammaproteobacteria</taxon>
        <taxon>Alteromonadales</taxon>
        <taxon>Alteromonadaceae</taxon>
        <taxon>Alteromonas/Salinimonas group</taxon>
        <taxon>Alteromonas</taxon>
    </lineage>
</organism>